<dbReference type="InterPro" id="IPR006797">
    <property type="entry name" value="PRELI/MSF1_dom"/>
</dbReference>
<dbReference type="OrthoDB" id="407630at2759"/>
<dbReference type="GeneID" id="106170378"/>
<organism evidence="2 3">
    <name type="scientific">Lingula anatina</name>
    <name type="common">Brachiopod</name>
    <name type="synonym">Lingula unguis</name>
    <dbReference type="NCBI Taxonomy" id="7574"/>
    <lineage>
        <taxon>Eukaryota</taxon>
        <taxon>Metazoa</taxon>
        <taxon>Spiralia</taxon>
        <taxon>Lophotrochozoa</taxon>
        <taxon>Brachiopoda</taxon>
        <taxon>Linguliformea</taxon>
        <taxon>Lingulata</taxon>
        <taxon>Lingulida</taxon>
        <taxon>Linguloidea</taxon>
        <taxon>Lingulidae</taxon>
        <taxon>Lingula</taxon>
    </lineage>
</organism>
<dbReference type="AlphaFoldDB" id="A0A1S3J5H8"/>
<reference evidence="3" key="1">
    <citation type="submission" date="2025-08" db="UniProtKB">
        <authorList>
            <consortium name="RefSeq"/>
        </authorList>
    </citation>
    <scope>IDENTIFICATION</scope>
    <source>
        <tissue evidence="3">Gonads</tissue>
    </source>
</reference>
<evidence type="ECO:0000313" key="3">
    <source>
        <dbReference type="RefSeq" id="XP_013405677.1"/>
    </source>
</evidence>
<proteinExistence type="predicted"/>
<dbReference type="GO" id="GO:0005758">
    <property type="term" value="C:mitochondrial intermembrane space"/>
    <property type="evidence" value="ECO:0007669"/>
    <property type="project" value="InterPro"/>
</dbReference>
<feature type="domain" description="PRELI/MSF1" evidence="1">
    <location>
        <begin position="1"/>
        <end position="171"/>
    </location>
</feature>
<sequence>MKIWSSQHIFEHPWETVVTAAQRKYPNPINTNVTGLDVVNRHVDQQGVLQSHRLMRTKWGFPGWVIKLVGMSKDCFVSEHSKVDPANKTMVLKSQNMTYHNFVSVDETLVYTPHPEDKNKTILKQEAAITVHGVPLAGKLEGILEGNFDSNAHKGRQAIEWVISTIKVEAEEMTHAAKKGMERMEQAMHMKNTAVQDAL</sequence>
<dbReference type="InParanoid" id="A0A1S3J5H8"/>
<dbReference type="PANTHER" id="PTHR11158">
    <property type="entry name" value="MSF1/PX19 RELATED"/>
    <property type="match status" value="1"/>
</dbReference>
<keyword evidence="2" id="KW-1185">Reference proteome</keyword>
<evidence type="ECO:0000259" key="1">
    <source>
        <dbReference type="PROSITE" id="PS50904"/>
    </source>
</evidence>
<dbReference type="Pfam" id="PF04707">
    <property type="entry name" value="PRELI"/>
    <property type="match status" value="1"/>
</dbReference>
<dbReference type="Proteomes" id="UP000085678">
    <property type="component" value="Unplaced"/>
</dbReference>
<dbReference type="PROSITE" id="PS50904">
    <property type="entry name" value="PRELI_MSF1"/>
    <property type="match status" value="1"/>
</dbReference>
<protein>
    <submittedName>
        <fullName evidence="3">PRELI domain containing protein 3B</fullName>
    </submittedName>
</protein>
<evidence type="ECO:0000313" key="2">
    <source>
        <dbReference type="Proteomes" id="UP000085678"/>
    </source>
</evidence>
<gene>
    <name evidence="3" type="primary">LOC106170378</name>
</gene>
<dbReference type="RefSeq" id="XP_013405677.1">
    <property type="nucleotide sequence ID" value="XM_013550223.1"/>
</dbReference>
<dbReference type="InterPro" id="IPR037365">
    <property type="entry name" value="Slowmo/Ups"/>
</dbReference>
<dbReference type="KEGG" id="lak:106170378"/>
<dbReference type="OMA" id="YCPWNEK"/>
<accession>A0A1S3J5H8</accession>
<dbReference type="STRING" id="7574.A0A1S3J5H8"/>
<name>A0A1S3J5H8_LINAN</name>
<dbReference type="FunCoup" id="A0A1S3J5H8">
    <property type="interactions" value="2257"/>
</dbReference>